<protein>
    <submittedName>
        <fullName evidence="3">Uncharacterized protein</fullName>
    </submittedName>
</protein>
<gene>
    <name evidence="3" type="ORF">ECRASSUSDP1_LOCUS26275</name>
</gene>
<keyword evidence="2" id="KW-0732">Signal</keyword>
<sequence>MASIKFLFFVILLFLIVTSKKKKTKNKTKFERELTNLRERCKLEKCNIGSDHLISACVDYCVDKECFKETNAQVEFGETSRFRDKNFGACVKEKLRSEAKKRGEL</sequence>
<keyword evidence="1" id="KW-0175">Coiled coil</keyword>
<dbReference type="AlphaFoldDB" id="A0AAD2D9Q3"/>
<evidence type="ECO:0000256" key="1">
    <source>
        <dbReference type="SAM" id="Coils"/>
    </source>
</evidence>
<organism evidence="3 4">
    <name type="scientific">Euplotes crassus</name>
    <dbReference type="NCBI Taxonomy" id="5936"/>
    <lineage>
        <taxon>Eukaryota</taxon>
        <taxon>Sar</taxon>
        <taxon>Alveolata</taxon>
        <taxon>Ciliophora</taxon>
        <taxon>Intramacronucleata</taxon>
        <taxon>Spirotrichea</taxon>
        <taxon>Hypotrichia</taxon>
        <taxon>Euplotida</taxon>
        <taxon>Euplotidae</taxon>
        <taxon>Moneuplotes</taxon>
    </lineage>
</organism>
<dbReference type="EMBL" id="CAMPGE010027083">
    <property type="protein sequence ID" value="CAI2384740.1"/>
    <property type="molecule type" value="Genomic_DNA"/>
</dbReference>
<accession>A0AAD2D9Q3</accession>
<feature type="signal peptide" evidence="2">
    <location>
        <begin position="1"/>
        <end position="19"/>
    </location>
</feature>
<feature type="coiled-coil region" evidence="1">
    <location>
        <begin position="20"/>
        <end position="47"/>
    </location>
</feature>
<reference evidence="3" key="1">
    <citation type="submission" date="2023-07" db="EMBL/GenBank/DDBJ databases">
        <authorList>
            <consortium name="AG Swart"/>
            <person name="Singh M."/>
            <person name="Singh A."/>
            <person name="Seah K."/>
            <person name="Emmerich C."/>
        </authorList>
    </citation>
    <scope>NUCLEOTIDE SEQUENCE</scope>
    <source>
        <strain evidence="3">DP1</strain>
    </source>
</reference>
<name>A0AAD2D9Q3_EUPCR</name>
<keyword evidence="4" id="KW-1185">Reference proteome</keyword>
<evidence type="ECO:0000313" key="3">
    <source>
        <dbReference type="EMBL" id="CAI2384740.1"/>
    </source>
</evidence>
<dbReference type="Proteomes" id="UP001295684">
    <property type="component" value="Unassembled WGS sequence"/>
</dbReference>
<evidence type="ECO:0000256" key="2">
    <source>
        <dbReference type="SAM" id="SignalP"/>
    </source>
</evidence>
<feature type="chain" id="PRO_5041999012" evidence="2">
    <location>
        <begin position="20"/>
        <end position="105"/>
    </location>
</feature>
<evidence type="ECO:0000313" key="4">
    <source>
        <dbReference type="Proteomes" id="UP001295684"/>
    </source>
</evidence>
<comment type="caution">
    <text evidence="3">The sequence shown here is derived from an EMBL/GenBank/DDBJ whole genome shotgun (WGS) entry which is preliminary data.</text>
</comment>
<proteinExistence type="predicted"/>